<dbReference type="EC" id="1.1.1.369" evidence="3"/>
<dbReference type="Proteomes" id="UP000838686">
    <property type="component" value="Unassembled WGS sequence"/>
</dbReference>
<dbReference type="InterPro" id="IPR036291">
    <property type="entry name" value="NAD(P)-bd_dom_sf"/>
</dbReference>
<reference evidence="3" key="1">
    <citation type="submission" date="2022-01" db="EMBL/GenBank/DDBJ databases">
        <authorList>
            <person name="Criscuolo A."/>
        </authorList>
    </citation>
    <scope>NUCLEOTIDE SEQUENCE</scope>
    <source>
        <strain evidence="3">CIP111893</strain>
    </source>
</reference>
<sequence length="342" mass="38636">MTKICVIGLGPMGKRHLLALRKIENAEICSVVDLREDTLRMIGEEFSISESCRFQSHIDAIRISKPDIVAIATNGPSHYSIFEDLVRSGVKQILCEKPLATSLRDAQNMADLAKKHRVRLLVNHPRRWCSDYIALKGKLRNGIIGKIESFSFTMGGGQMGCNGTHFIDLFMFLSGYKVKSVVGFLNDENVPNPRGVQFADPGGYAIFHLFDDTRVFFELTEDIGIPPMITINGTYGRILIEETKGYYTIERRDEETINLPVTRYGTPLTLIEQINFEELDIVNLTGLAYSKLMVDEFENVVNHAIDALEAIISIHDSHEQGNRKIQLPLQGDVIRDRRFLFT</sequence>
<accession>A0ABM9BTY8</accession>
<dbReference type="GO" id="GO:0016491">
    <property type="term" value="F:oxidoreductase activity"/>
    <property type="evidence" value="ECO:0007669"/>
    <property type="project" value="UniProtKB-KW"/>
</dbReference>
<keyword evidence="1 3" id="KW-0560">Oxidoreductase</keyword>
<evidence type="ECO:0000313" key="4">
    <source>
        <dbReference type="Proteomes" id="UP000838686"/>
    </source>
</evidence>
<evidence type="ECO:0000259" key="2">
    <source>
        <dbReference type="Pfam" id="PF01408"/>
    </source>
</evidence>
<evidence type="ECO:0000313" key="3">
    <source>
        <dbReference type="EMBL" id="CAH1192858.1"/>
    </source>
</evidence>
<comment type="caution">
    <text evidence="3">The sequence shown here is derived from an EMBL/GenBank/DDBJ whole genome shotgun (WGS) entry which is preliminary data.</text>
</comment>
<keyword evidence="4" id="KW-1185">Reference proteome</keyword>
<dbReference type="Pfam" id="PF01408">
    <property type="entry name" value="GFO_IDH_MocA"/>
    <property type="match status" value="1"/>
</dbReference>
<dbReference type="PANTHER" id="PTHR43818">
    <property type="entry name" value="BCDNA.GH03377"/>
    <property type="match status" value="1"/>
</dbReference>
<evidence type="ECO:0000256" key="1">
    <source>
        <dbReference type="ARBA" id="ARBA00023002"/>
    </source>
</evidence>
<dbReference type="SUPFAM" id="SSF51735">
    <property type="entry name" value="NAD(P)-binding Rossmann-fold domains"/>
    <property type="match status" value="1"/>
</dbReference>
<organism evidence="3 4">
    <name type="scientific">Paenibacillus plantiphilus</name>
    <dbReference type="NCBI Taxonomy" id="2905650"/>
    <lineage>
        <taxon>Bacteria</taxon>
        <taxon>Bacillati</taxon>
        <taxon>Bacillota</taxon>
        <taxon>Bacilli</taxon>
        <taxon>Bacillales</taxon>
        <taxon>Paenibacillaceae</taxon>
        <taxon>Paenibacillus</taxon>
    </lineage>
</organism>
<dbReference type="PANTHER" id="PTHR43818:SF11">
    <property type="entry name" value="BCDNA.GH03377"/>
    <property type="match status" value="1"/>
</dbReference>
<gene>
    <name evidence="3" type="primary">iolG_2</name>
    <name evidence="3" type="ORF">PAECIP111893_00346</name>
</gene>
<protein>
    <submittedName>
        <fullName evidence="3">Inositol 2-dehydrogenase/D-chiro-inositol 3-dehydrogenase</fullName>
        <ecNumber evidence="3">1.1.1.369</ecNumber>
    </submittedName>
</protein>
<dbReference type="EMBL" id="CAKMMF010000002">
    <property type="protein sequence ID" value="CAH1192858.1"/>
    <property type="molecule type" value="Genomic_DNA"/>
</dbReference>
<name>A0ABM9BTY8_9BACL</name>
<proteinExistence type="predicted"/>
<dbReference type="SUPFAM" id="SSF55347">
    <property type="entry name" value="Glyceraldehyde-3-phosphate dehydrogenase-like, C-terminal domain"/>
    <property type="match status" value="1"/>
</dbReference>
<feature type="domain" description="Gfo/Idh/MocA-like oxidoreductase N-terminal" evidence="2">
    <location>
        <begin position="3"/>
        <end position="124"/>
    </location>
</feature>
<dbReference type="Gene3D" id="3.30.360.10">
    <property type="entry name" value="Dihydrodipicolinate Reductase, domain 2"/>
    <property type="match status" value="1"/>
</dbReference>
<dbReference type="InterPro" id="IPR000683">
    <property type="entry name" value="Gfo/Idh/MocA-like_OxRdtase_N"/>
</dbReference>
<dbReference type="RefSeq" id="WP_236338576.1">
    <property type="nucleotide sequence ID" value="NZ_CAKMMF010000002.1"/>
</dbReference>
<dbReference type="Gene3D" id="3.40.50.720">
    <property type="entry name" value="NAD(P)-binding Rossmann-like Domain"/>
    <property type="match status" value="1"/>
</dbReference>
<dbReference type="InterPro" id="IPR050463">
    <property type="entry name" value="Gfo/Idh/MocA_oxidrdct_glycsds"/>
</dbReference>